<protein>
    <submittedName>
        <fullName evidence="4">XS domain-containing protein</fullName>
    </submittedName>
</protein>
<dbReference type="EMBL" id="UYSL01020802">
    <property type="protein sequence ID" value="VDL76192.1"/>
    <property type="molecule type" value="Genomic_DNA"/>
</dbReference>
<accession>A0A0N4Y8N6</accession>
<keyword evidence="3" id="KW-1185">Reference proteome</keyword>
<reference evidence="2 3" key="2">
    <citation type="submission" date="2018-11" db="EMBL/GenBank/DDBJ databases">
        <authorList>
            <consortium name="Pathogen Informatics"/>
        </authorList>
    </citation>
    <scope>NUCLEOTIDE SEQUENCE [LARGE SCALE GENOMIC DNA]</scope>
</reference>
<dbReference type="AlphaFoldDB" id="A0A0N4Y8N6"/>
<proteinExistence type="predicted"/>
<dbReference type="Proteomes" id="UP000271162">
    <property type="component" value="Unassembled WGS sequence"/>
</dbReference>
<feature type="region of interest" description="Disordered" evidence="1">
    <location>
        <begin position="1"/>
        <end position="21"/>
    </location>
</feature>
<evidence type="ECO:0000313" key="2">
    <source>
        <dbReference type="EMBL" id="VDL76192.1"/>
    </source>
</evidence>
<evidence type="ECO:0000313" key="4">
    <source>
        <dbReference type="WBParaSite" id="NBR_0001260201-mRNA-1"/>
    </source>
</evidence>
<name>A0A0N4Y8N6_NIPBR</name>
<organism evidence="4">
    <name type="scientific">Nippostrongylus brasiliensis</name>
    <name type="common">Rat hookworm</name>
    <dbReference type="NCBI Taxonomy" id="27835"/>
    <lineage>
        <taxon>Eukaryota</taxon>
        <taxon>Metazoa</taxon>
        <taxon>Ecdysozoa</taxon>
        <taxon>Nematoda</taxon>
        <taxon>Chromadorea</taxon>
        <taxon>Rhabditida</taxon>
        <taxon>Rhabditina</taxon>
        <taxon>Rhabditomorpha</taxon>
        <taxon>Strongyloidea</taxon>
        <taxon>Heligmosomidae</taxon>
        <taxon>Nippostrongylus</taxon>
    </lineage>
</organism>
<gene>
    <name evidence="2" type="ORF">NBR_LOCUS12603</name>
</gene>
<sequence length="83" mass="9312">MWAWPRGEKASTNREKVNIGSHMAPEQAVAHAVVLVKKKNGNLRRVDEPASSSDCHMQVPSTFMGRETAGFSEAMTFVRLRKR</sequence>
<dbReference type="WBParaSite" id="NBR_0001260201-mRNA-1">
    <property type="protein sequence ID" value="NBR_0001260201-mRNA-1"/>
    <property type="gene ID" value="NBR_0001260201"/>
</dbReference>
<reference evidence="4" key="1">
    <citation type="submission" date="2017-02" db="UniProtKB">
        <authorList>
            <consortium name="WormBaseParasite"/>
        </authorList>
    </citation>
    <scope>IDENTIFICATION</scope>
</reference>
<evidence type="ECO:0000313" key="3">
    <source>
        <dbReference type="Proteomes" id="UP000271162"/>
    </source>
</evidence>
<evidence type="ECO:0000256" key="1">
    <source>
        <dbReference type="SAM" id="MobiDB-lite"/>
    </source>
</evidence>
<feature type="compositionally biased region" description="Basic and acidic residues" evidence="1">
    <location>
        <begin position="1"/>
        <end position="17"/>
    </location>
</feature>